<feature type="transmembrane region" description="Helical" evidence="1">
    <location>
        <begin position="84"/>
        <end position="104"/>
    </location>
</feature>
<dbReference type="PANTHER" id="PTHR30273:SF2">
    <property type="entry name" value="PROTEIN FECR"/>
    <property type="match status" value="1"/>
</dbReference>
<sequence length="443" mass="49487">MAISTERSDSFEELLESYLAGEIDSVGKKRLLEIILQDPEKAAEYRQLTLLQSRVRAAEVSSSFPSAGLPKGSNVVQFPNSFKYLSAVAAVLLLSISIYLFTAWNSNNPVSVFTQSYGDCTSDGKKLEAGENISGKSIRSGKYSVCDVQLDGEKSVTVRAMPETDFIADRKDKEIHLSLGYGSILVDSQGPKDSEKVFITADDFRLSLEGTKVALNRPNANSSVSVQVIEGRVHLESGSGVFWQSLTPWINPEEASLLAKEYPALFEKQEVLIESGEQIAWKGLSPERVEGLRRIENSIKASKKVQPGTKIDESLIKSLKPHVDSLPKEPFLISPKELKSSLRKILPDEKAELERKFATMVRFPPKDLRERELLMELVKKIDKTSIVDLLKEKNQSQEIRILILKDGGSEKGYIYQQDNFYIVLKRDGNLIVPVDAVDRIEFE</sequence>
<protein>
    <submittedName>
        <fullName evidence="2">Iron dicitrate transport regulator FecR</fullName>
    </submittedName>
</protein>
<keyword evidence="1" id="KW-0472">Membrane</keyword>
<gene>
    <name evidence="2" type="ORF">CH371_01630</name>
</gene>
<organism evidence="2 3">
    <name type="scientific">Leptospira wolffii</name>
    <dbReference type="NCBI Taxonomy" id="409998"/>
    <lineage>
        <taxon>Bacteria</taxon>
        <taxon>Pseudomonadati</taxon>
        <taxon>Spirochaetota</taxon>
        <taxon>Spirochaetia</taxon>
        <taxon>Leptospirales</taxon>
        <taxon>Leptospiraceae</taxon>
        <taxon>Leptospira</taxon>
    </lineage>
</organism>
<keyword evidence="1" id="KW-1133">Transmembrane helix</keyword>
<dbReference type="NCBIfam" id="NF047528">
    <property type="entry name" value="LIMLP_03685_anti-sigma"/>
    <property type="match status" value="1"/>
</dbReference>
<dbReference type="AlphaFoldDB" id="A0A2M9ZES5"/>
<comment type="caution">
    <text evidence="2">The sequence shown here is derived from an EMBL/GenBank/DDBJ whole genome shotgun (WGS) entry which is preliminary data.</text>
</comment>
<keyword evidence="1" id="KW-0812">Transmembrane</keyword>
<reference evidence="2 3" key="1">
    <citation type="submission" date="2017-07" db="EMBL/GenBank/DDBJ databases">
        <title>Leptospira spp. isolated from tropical soils.</title>
        <authorList>
            <person name="Thibeaux R."/>
            <person name="Iraola G."/>
            <person name="Ferres I."/>
            <person name="Bierque E."/>
            <person name="Girault D."/>
            <person name="Soupe-Gilbert M.-E."/>
            <person name="Picardeau M."/>
            <person name="Goarant C."/>
        </authorList>
    </citation>
    <scope>NUCLEOTIDE SEQUENCE [LARGE SCALE GENOMIC DNA]</scope>
    <source>
        <strain evidence="2 3">FH2-C-A2</strain>
    </source>
</reference>
<name>A0A2M9ZES5_9LEPT</name>
<proteinExistence type="predicted"/>
<dbReference type="EMBL" id="NPDT01000001">
    <property type="protein sequence ID" value="PJZ66827.1"/>
    <property type="molecule type" value="Genomic_DNA"/>
</dbReference>
<dbReference type="GO" id="GO:0016989">
    <property type="term" value="F:sigma factor antagonist activity"/>
    <property type="evidence" value="ECO:0007669"/>
    <property type="project" value="TreeGrafter"/>
</dbReference>
<dbReference type="InterPro" id="IPR012373">
    <property type="entry name" value="Ferrdict_sens_TM"/>
</dbReference>
<dbReference type="RefSeq" id="WP_100757420.1">
    <property type="nucleotide sequence ID" value="NZ_NPDT01000001.1"/>
</dbReference>
<evidence type="ECO:0000313" key="2">
    <source>
        <dbReference type="EMBL" id="PJZ66827.1"/>
    </source>
</evidence>
<evidence type="ECO:0000313" key="3">
    <source>
        <dbReference type="Proteomes" id="UP000231912"/>
    </source>
</evidence>
<dbReference type="PANTHER" id="PTHR30273">
    <property type="entry name" value="PERIPLASMIC SIGNAL SENSOR AND SIGMA FACTOR ACTIVATOR FECR-RELATED"/>
    <property type="match status" value="1"/>
</dbReference>
<dbReference type="Proteomes" id="UP000231912">
    <property type="component" value="Unassembled WGS sequence"/>
</dbReference>
<accession>A0A2M9ZES5</accession>
<evidence type="ECO:0000256" key="1">
    <source>
        <dbReference type="SAM" id="Phobius"/>
    </source>
</evidence>